<keyword evidence="4" id="KW-1185">Reference proteome</keyword>
<dbReference type="InterPro" id="IPR044563">
    <property type="entry name" value="Sgt1-like"/>
</dbReference>
<keyword evidence="1" id="KW-0802">TPR repeat</keyword>
<dbReference type="InterPro" id="IPR019734">
    <property type="entry name" value="TPR_rpt"/>
</dbReference>
<dbReference type="SMART" id="SM00028">
    <property type="entry name" value="TPR"/>
    <property type="match status" value="3"/>
</dbReference>
<dbReference type="Gene3D" id="1.25.40.10">
    <property type="entry name" value="Tetratricopeptide repeat domain"/>
    <property type="match status" value="1"/>
</dbReference>
<accession>A0A445IRU4</accession>
<dbReference type="PROSITE" id="PS51203">
    <property type="entry name" value="CS"/>
    <property type="match status" value="1"/>
</dbReference>
<sequence length="215" mass="23618">MASDLELKAKEAFEDDNYDLAYDLLTQAIGLSPNNADLYADRAQVNIKVNNLTEAVSDANKAIELNPSHSKAYLRKGTACIKLEEYQTAKAALEMGASLAPGDSKFTDLIKDCDELIAEESGVIPIQEESTTQGAATKAVEAENDLPEPPTVTVVKPKYRHEFYQKPDEMVITIFAKGIPRDSITVDFGEQILSVTINIPCKDAYVFQPRLFGKV</sequence>
<dbReference type="Pfam" id="PF13181">
    <property type="entry name" value="TPR_8"/>
    <property type="match status" value="2"/>
</dbReference>
<gene>
    <name evidence="3" type="ORF">D0Y65_027880</name>
</gene>
<dbReference type="EMBL" id="QZWG01000010">
    <property type="protein sequence ID" value="RZB88674.1"/>
    <property type="molecule type" value="Genomic_DNA"/>
</dbReference>
<comment type="caution">
    <text evidence="3">The sequence shown here is derived from an EMBL/GenBank/DDBJ whole genome shotgun (WGS) entry which is preliminary data.</text>
</comment>
<evidence type="ECO:0000313" key="3">
    <source>
        <dbReference type="EMBL" id="RZB88674.1"/>
    </source>
</evidence>
<dbReference type="Gene3D" id="2.60.40.790">
    <property type="match status" value="1"/>
</dbReference>
<dbReference type="SUPFAM" id="SSF49764">
    <property type="entry name" value="HSP20-like chaperones"/>
    <property type="match status" value="1"/>
</dbReference>
<dbReference type="InterPro" id="IPR011990">
    <property type="entry name" value="TPR-like_helical_dom_sf"/>
</dbReference>
<dbReference type="AlphaFoldDB" id="A0A445IRU4"/>
<dbReference type="PANTHER" id="PTHR45862">
    <property type="entry name" value="PROTEIN SGT1 HOMOLOG"/>
    <property type="match status" value="1"/>
</dbReference>
<evidence type="ECO:0000256" key="1">
    <source>
        <dbReference type="PROSITE-ProRule" id="PRU00339"/>
    </source>
</evidence>
<dbReference type="GO" id="GO:0006950">
    <property type="term" value="P:response to stress"/>
    <property type="evidence" value="ECO:0007669"/>
    <property type="project" value="UniProtKB-ARBA"/>
</dbReference>
<dbReference type="SUPFAM" id="SSF48452">
    <property type="entry name" value="TPR-like"/>
    <property type="match status" value="1"/>
</dbReference>
<evidence type="ECO:0000313" key="4">
    <source>
        <dbReference type="Proteomes" id="UP000289340"/>
    </source>
</evidence>
<proteinExistence type="predicted"/>
<dbReference type="Pfam" id="PF04969">
    <property type="entry name" value="CS"/>
    <property type="match status" value="1"/>
</dbReference>
<dbReference type="Proteomes" id="UP000289340">
    <property type="component" value="Chromosome 10"/>
</dbReference>
<feature type="repeat" description="TPR" evidence="1">
    <location>
        <begin position="36"/>
        <end position="69"/>
    </location>
</feature>
<protein>
    <submittedName>
        <fullName evidence="3">Protein SGT1-like B isoform F</fullName>
    </submittedName>
</protein>
<name>A0A445IRU4_GLYSO</name>
<dbReference type="InterPro" id="IPR007052">
    <property type="entry name" value="CS_dom"/>
</dbReference>
<reference evidence="3 4" key="1">
    <citation type="submission" date="2018-09" db="EMBL/GenBank/DDBJ databases">
        <title>A high-quality reference genome of wild soybean provides a powerful tool to mine soybean genomes.</title>
        <authorList>
            <person name="Xie M."/>
            <person name="Chung C.Y.L."/>
            <person name="Li M.-W."/>
            <person name="Wong F.-L."/>
            <person name="Chan T.-F."/>
            <person name="Lam H.-M."/>
        </authorList>
    </citation>
    <scope>NUCLEOTIDE SEQUENCE [LARGE SCALE GENOMIC DNA]</scope>
    <source>
        <strain evidence="4">cv. W05</strain>
        <tissue evidence="3">Hypocotyl of etiolated seedlings</tissue>
    </source>
</reference>
<evidence type="ECO:0000259" key="2">
    <source>
        <dbReference type="PROSITE" id="PS51203"/>
    </source>
</evidence>
<dbReference type="PROSITE" id="PS50005">
    <property type="entry name" value="TPR"/>
    <property type="match status" value="1"/>
</dbReference>
<dbReference type="InterPro" id="IPR008978">
    <property type="entry name" value="HSP20-like_chaperone"/>
</dbReference>
<organism evidence="3 4">
    <name type="scientific">Glycine soja</name>
    <name type="common">Wild soybean</name>
    <dbReference type="NCBI Taxonomy" id="3848"/>
    <lineage>
        <taxon>Eukaryota</taxon>
        <taxon>Viridiplantae</taxon>
        <taxon>Streptophyta</taxon>
        <taxon>Embryophyta</taxon>
        <taxon>Tracheophyta</taxon>
        <taxon>Spermatophyta</taxon>
        <taxon>Magnoliopsida</taxon>
        <taxon>eudicotyledons</taxon>
        <taxon>Gunneridae</taxon>
        <taxon>Pentapetalae</taxon>
        <taxon>rosids</taxon>
        <taxon>fabids</taxon>
        <taxon>Fabales</taxon>
        <taxon>Fabaceae</taxon>
        <taxon>Papilionoideae</taxon>
        <taxon>50 kb inversion clade</taxon>
        <taxon>NPAAA clade</taxon>
        <taxon>indigoferoid/millettioid clade</taxon>
        <taxon>Phaseoleae</taxon>
        <taxon>Glycine</taxon>
        <taxon>Glycine subgen. Soja</taxon>
    </lineage>
</organism>
<feature type="domain" description="CS" evidence="2">
    <location>
        <begin position="156"/>
        <end position="215"/>
    </location>
</feature>
<dbReference type="FunFam" id="1.25.40.10:FF:000259">
    <property type="entry name" value="Protein SGT1 homolog"/>
    <property type="match status" value="1"/>
</dbReference>
<dbReference type="GO" id="GO:0051087">
    <property type="term" value="F:protein-folding chaperone binding"/>
    <property type="evidence" value="ECO:0007669"/>
    <property type="project" value="InterPro"/>
</dbReference>
<dbReference type="CDD" id="cd06466">
    <property type="entry name" value="p23_CS_SGT1_like"/>
    <property type="match status" value="1"/>
</dbReference>